<sequence>MTTHQPDRRIPEDPDPRFWLGVFLPTAAAFFAALALVAGWSPQLPAEVAQQWDWSTGQVSTVGPLWLIVLSLALPAAAVLFVLAVFKWSGKLNGWGRRLSVALPAGIAVFLSAALPAMLSGQLGIADPAQAPDPRSAMALAALLSVGYALLAALIAGSRPLAAPDSGGTPVPALDLAPGERAVWTTAVTAWVCLLGGGIPGLTLILLGLFTPLWGLTVAGAVLLVPAVITGRWRVTVDHRGLTCTTLLGLGRFHVPAGPGATAEVVNVRGLSEFLGWGIRVGGAGSVGLIFRNGEALRVYGRGGKSLTVTARDAATAASLFTAMASRGTAAGH</sequence>
<feature type="transmembrane region" description="Helical" evidence="1">
    <location>
        <begin position="183"/>
        <end position="207"/>
    </location>
</feature>
<accession>A0ABZ2ZU45</accession>
<keyword evidence="1" id="KW-0812">Transmembrane</keyword>
<evidence type="ECO:0000256" key="1">
    <source>
        <dbReference type="SAM" id="Phobius"/>
    </source>
</evidence>
<keyword evidence="3" id="KW-1185">Reference proteome</keyword>
<feature type="transmembrane region" description="Helical" evidence="1">
    <location>
        <begin position="18"/>
        <end position="41"/>
    </location>
</feature>
<name>A0ABZ2ZU45_9MICC</name>
<evidence type="ECO:0000313" key="3">
    <source>
        <dbReference type="Proteomes" id="UP001448858"/>
    </source>
</evidence>
<keyword evidence="1" id="KW-0472">Membrane</keyword>
<keyword evidence="1" id="KW-1133">Transmembrane helix</keyword>
<feature type="transmembrane region" description="Helical" evidence="1">
    <location>
        <begin position="61"/>
        <end position="86"/>
    </location>
</feature>
<reference evidence="2 3" key="1">
    <citation type="submission" date="2024-04" db="EMBL/GenBank/DDBJ databases">
        <title>Arthrobacter sp. from Plains bison fecal sample.</title>
        <authorList>
            <person name="Ruzzini A."/>
        </authorList>
    </citation>
    <scope>NUCLEOTIDE SEQUENCE [LARGE SCALE GENOMIC DNA]</scope>
    <source>
        <strain evidence="2 3">EINP1</strain>
    </source>
</reference>
<evidence type="ECO:0008006" key="4">
    <source>
        <dbReference type="Google" id="ProtNLM"/>
    </source>
</evidence>
<organism evidence="2 3">
    <name type="scientific">Arthrobacter citreus</name>
    <dbReference type="NCBI Taxonomy" id="1670"/>
    <lineage>
        <taxon>Bacteria</taxon>
        <taxon>Bacillati</taxon>
        <taxon>Actinomycetota</taxon>
        <taxon>Actinomycetes</taxon>
        <taxon>Micrococcales</taxon>
        <taxon>Micrococcaceae</taxon>
        <taxon>Arthrobacter</taxon>
    </lineage>
</organism>
<feature type="transmembrane region" description="Helical" evidence="1">
    <location>
        <begin position="139"/>
        <end position="162"/>
    </location>
</feature>
<protein>
    <recommendedName>
        <fullName evidence="4">DUF1648 domain-containing protein</fullName>
    </recommendedName>
</protein>
<proteinExistence type="predicted"/>
<dbReference type="Proteomes" id="UP001448858">
    <property type="component" value="Chromosome"/>
</dbReference>
<feature type="transmembrane region" description="Helical" evidence="1">
    <location>
        <begin position="213"/>
        <end position="231"/>
    </location>
</feature>
<evidence type="ECO:0000313" key="2">
    <source>
        <dbReference type="EMBL" id="WZP15697.1"/>
    </source>
</evidence>
<gene>
    <name evidence="2" type="ORF">AAE021_16335</name>
</gene>
<dbReference type="EMBL" id="CP151657">
    <property type="protein sequence ID" value="WZP15697.1"/>
    <property type="molecule type" value="Genomic_DNA"/>
</dbReference>
<feature type="transmembrane region" description="Helical" evidence="1">
    <location>
        <begin position="98"/>
        <end position="119"/>
    </location>
</feature>
<dbReference type="RefSeq" id="WP_342023350.1">
    <property type="nucleotide sequence ID" value="NZ_CP151657.1"/>
</dbReference>